<organism evidence="1 2">
    <name type="scientific">Tagetes erecta</name>
    <name type="common">African marigold</name>
    <dbReference type="NCBI Taxonomy" id="13708"/>
    <lineage>
        <taxon>Eukaryota</taxon>
        <taxon>Viridiplantae</taxon>
        <taxon>Streptophyta</taxon>
        <taxon>Embryophyta</taxon>
        <taxon>Tracheophyta</taxon>
        <taxon>Spermatophyta</taxon>
        <taxon>Magnoliopsida</taxon>
        <taxon>eudicotyledons</taxon>
        <taxon>Gunneridae</taxon>
        <taxon>Pentapetalae</taxon>
        <taxon>asterids</taxon>
        <taxon>campanulids</taxon>
        <taxon>Asterales</taxon>
        <taxon>Asteraceae</taxon>
        <taxon>Asteroideae</taxon>
        <taxon>Heliantheae alliance</taxon>
        <taxon>Tageteae</taxon>
        <taxon>Tagetes</taxon>
    </lineage>
</organism>
<name>A0AAD8JPU8_TARER</name>
<proteinExistence type="predicted"/>
<accession>A0AAD8JPU8</accession>
<reference evidence="1" key="1">
    <citation type="journal article" date="2023" name="bioRxiv">
        <title>Improved chromosome-level genome assembly for marigold (Tagetes erecta).</title>
        <authorList>
            <person name="Jiang F."/>
            <person name="Yuan L."/>
            <person name="Wang S."/>
            <person name="Wang H."/>
            <person name="Xu D."/>
            <person name="Wang A."/>
            <person name="Fan W."/>
        </authorList>
    </citation>
    <scope>NUCLEOTIDE SEQUENCE</scope>
    <source>
        <strain evidence="1">WSJ</strain>
        <tissue evidence="1">Leaf</tissue>
    </source>
</reference>
<dbReference type="AlphaFoldDB" id="A0AAD8JPU8"/>
<protein>
    <submittedName>
        <fullName evidence="1">Uncharacterized protein</fullName>
    </submittedName>
</protein>
<comment type="caution">
    <text evidence="1">The sequence shown here is derived from an EMBL/GenBank/DDBJ whole genome shotgun (WGS) entry which is preliminary data.</text>
</comment>
<keyword evidence="2" id="KW-1185">Reference proteome</keyword>
<sequence>MKTFDLQTKRREDKSLNLRIGINSSFSSNVSLDDKELKLGSSDVRSVFLPLLQRCTDSKTKIEDDPVVVFDNSFDFGESYGIKSAKQKAVVSDQVEFRRVFWAFDPSLNTWQYVDKCYSIVSYCATWSSEFYPIPHEAYCPQPSFIKELLPNADLKREKRGRPRSTRLRNGMNIKEGKKTNRCVICREVGYNRANCPSKPRRMDA</sequence>
<gene>
    <name evidence="1" type="ORF">QVD17_39221</name>
</gene>
<evidence type="ECO:0000313" key="2">
    <source>
        <dbReference type="Proteomes" id="UP001229421"/>
    </source>
</evidence>
<evidence type="ECO:0000313" key="1">
    <source>
        <dbReference type="EMBL" id="KAK1407601.1"/>
    </source>
</evidence>
<dbReference type="EMBL" id="JAUHHV010000011">
    <property type="protein sequence ID" value="KAK1407601.1"/>
    <property type="molecule type" value="Genomic_DNA"/>
</dbReference>
<dbReference type="Proteomes" id="UP001229421">
    <property type="component" value="Unassembled WGS sequence"/>
</dbReference>